<evidence type="ECO:0000313" key="2">
    <source>
        <dbReference type="Proteomes" id="UP000683360"/>
    </source>
</evidence>
<accession>A0A8S3VIR4</accession>
<protein>
    <recommendedName>
        <fullName evidence="3">B box-type domain-containing protein</fullName>
    </recommendedName>
</protein>
<dbReference type="CDD" id="cd19757">
    <property type="entry name" value="Bbox1"/>
    <property type="match status" value="1"/>
</dbReference>
<evidence type="ECO:0000313" key="1">
    <source>
        <dbReference type="EMBL" id="CAG2256605.1"/>
    </source>
</evidence>
<organism evidence="1 2">
    <name type="scientific">Mytilus edulis</name>
    <name type="common">Blue mussel</name>
    <dbReference type="NCBI Taxonomy" id="6550"/>
    <lineage>
        <taxon>Eukaryota</taxon>
        <taxon>Metazoa</taxon>
        <taxon>Spiralia</taxon>
        <taxon>Lophotrochozoa</taxon>
        <taxon>Mollusca</taxon>
        <taxon>Bivalvia</taxon>
        <taxon>Autobranchia</taxon>
        <taxon>Pteriomorphia</taxon>
        <taxon>Mytilida</taxon>
        <taxon>Mytiloidea</taxon>
        <taxon>Mytilidae</taxon>
        <taxon>Mytilinae</taxon>
        <taxon>Mytilus</taxon>
    </lineage>
</organism>
<reference evidence="1" key="1">
    <citation type="submission" date="2021-03" db="EMBL/GenBank/DDBJ databases">
        <authorList>
            <person name="Bekaert M."/>
        </authorList>
    </citation>
    <scope>NUCLEOTIDE SEQUENCE</scope>
</reference>
<keyword evidence="2" id="KW-1185">Reference proteome</keyword>
<sequence length="209" mass="24323">MAQSASKSCDICMSGPGRNYCEQCDQWMCENYKIAKRHRKVPARCKEAIRDITDEGNQLKQWIDKKVQALVSSLQDNEAESLRALRSINIVFQNDMEILLKCQHAFTDSQKITDVTYLLTKLKHIESELDVVDEKQSLVMPTVKYNKKNVSERDMIDLFGDPSFQEISYCIEKVLQKKTRYVHETEWYGIFTINIEQHMTIEEMSSPVV</sequence>
<dbReference type="AlphaFoldDB" id="A0A8S3VIR4"/>
<dbReference type="Proteomes" id="UP000683360">
    <property type="component" value="Unassembled WGS sequence"/>
</dbReference>
<name>A0A8S3VIR4_MYTED</name>
<comment type="caution">
    <text evidence="1">The sequence shown here is derived from an EMBL/GenBank/DDBJ whole genome shotgun (WGS) entry which is preliminary data.</text>
</comment>
<evidence type="ECO:0008006" key="3">
    <source>
        <dbReference type="Google" id="ProtNLM"/>
    </source>
</evidence>
<gene>
    <name evidence="1" type="ORF">MEDL_67925</name>
</gene>
<proteinExistence type="predicted"/>
<dbReference type="EMBL" id="CAJPWZ010003308">
    <property type="protein sequence ID" value="CAG2256605.1"/>
    <property type="molecule type" value="Genomic_DNA"/>
</dbReference>